<evidence type="ECO:0000256" key="1">
    <source>
        <dbReference type="ARBA" id="ARBA00004903"/>
    </source>
</evidence>
<keyword evidence="4" id="KW-0554">One-carbon metabolism</keyword>
<dbReference type="Pfam" id="PF00186">
    <property type="entry name" value="DHFR_1"/>
    <property type="match status" value="1"/>
</dbReference>
<keyword evidence="6" id="KW-0560">Oxidoreductase</keyword>
<dbReference type="InterPro" id="IPR012259">
    <property type="entry name" value="DHFR"/>
</dbReference>
<evidence type="ECO:0000256" key="4">
    <source>
        <dbReference type="ARBA" id="ARBA00022563"/>
    </source>
</evidence>
<name>A0A1F5XAA6_9BACT</name>
<dbReference type="UniPathway" id="UPA00077">
    <property type="reaction ID" value="UER00158"/>
</dbReference>
<dbReference type="PANTHER" id="PTHR48069">
    <property type="entry name" value="DIHYDROFOLATE REDUCTASE"/>
    <property type="match status" value="1"/>
</dbReference>
<dbReference type="AlphaFoldDB" id="A0A1F5XAA6"/>
<comment type="similarity">
    <text evidence="2">Belongs to the dihydrofolate reductase family.</text>
</comment>
<dbReference type="GO" id="GO:0046452">
    <property type="term" value="P:dihydrofolate metabolic process"/>
    <property type="evidence" value="ECO:0007669"/>
    <property type="project" value="TreeGrafter"/>
</dbReference>
<organism evidence="8 9">
    <name type="scientific">Candidatus Giovannonibacteria bacterium RIFCSPLOWO2_02_44_8</name>
    <dbReference type="NCBI Taxonomy" id="1798355"/>
    <lineage>
        <taxon>Bacteria</taxon>
        <taxon>Candidatus Giovannoniibacteriota</taxon>
    </lineage>
</organism>
<reference evidence="8 9" key="1">
    <citation type="journal article" date="2016" name="Nat. Commun.">
        <title>Thousands of microbial genomes shed light on interconnected biogeochemical processes in an aquifer system.</title>
        <authorList>
            <person name="Anantharaman K."/>
            <person name="Brown C.T."/>
            <person name="Hug L.A."/>
            <person name="Sharon I."/>
            <person name="Castelle C.J."/>
            <person name="Probst A.J."/>
            <person name="Thomas B.C."/>
            <person name="Singh A."/>
            <person name="Wilkins M.J."/>
            <person name="Karaoz U."/>
            <person name="Brodie E.L."/>
            <person name="Williams K.H."/>
            <person name="Hubbard S.S."/>
            <person name="Banfield J.F."/>
        </authorList>
    </citation>
    <scope>NUCLEOTIDE SEQUENCE [LARGE SCALE GENOMIC DNA]</scope>
</reference>
<dbReference type="PANTHER" id="PTHR48069:SF3">
    <property type="entry name" value="DIHYDROFOLATE REDUCTASE"/>
    <property type="match status" value="1"/>
</dbReference>
<sequence>MDTICILERKKSPMAINPKGSIAAAVDENNVLGRKGRSSLLWHLKKDLEHLAKLAAGKIIICGKETLASLIANDSGVLKTAAKAVFLSKNASIFSDFYRIPIEQATSFDQALLLAGDREVIVLGGPRVYAEAINYMNIQTIHLTIVHVKIWGDLYFPKINRSEWRIIASVQHKRNSENDFNFTIRTLVRRSP</sequence>
<dbReference type="InterPro" id="IPR024072">
    <property type="entry name" value="DHFR-like_dom_sf"/>
</dbReference>
<dbReference type="EMBL" id="MFIH01000051">
    <property type="protein sequence ID" value="OGF84873.1"/>
    <property type="molecule type" value="Genomic_DNA"/>
</dbReference>
<dbReference type="GO" id="GO:0046654">
    <property type="term" value="P:tetrahydrofolate biosynthetic process"/>
    <property type="evidence" value="ECO:0007669"/>
    <property type="project" value="UniProtKB-UniPathway"/>
</dbReference>
<dbReference type="GO" id="GO:0046655">
    <property type="term" value="P:folic acid metabolic process"/>
    <property type="evidence" value="ECO:0007669"/>
    <property type="project" value="TreeGrafter"/>
</dbReference>
<accession>A0A1F5XAA6</accession>
<evidence type="ECO:0000313" key="9">
    <source>
        <dbReference type="Proteomes" id="UP000178405"/>
    </source>
</evidence>
<protein>
    <recommendedName>
        <fullName evidence="3">dihydrofolate reductase</fullName>
        <ecNumber evidence="3">1.5.1.3</ecNumber>
    </recommendedName>
</protein>
<comment type="caution">
    <text evidence="8">The sequence shown here is derived from an EMBL/GenBank/DDBJ whole genome shotgun (WGS) entry which is preliminary data.</text>
</comment>
<gene>
    <name evidence="8" type="ORF">A2Z63_03025</name>
</gene>
<proteinExistence type="inferred from homology"/>
<evidence type="ECO:0000256" key="2">
    <source>
        <dbReference type="ARBA" id="ARBA00009539"/>
    </source>
</evidence>
<feature type="domain" description="DHFR" evidence="7">
    <location>
        <begin position="19"/>
        <end position="189"/>
    </location>
</feature>
<dbReference type="Gene3D" id="3.40.430.10">
    <property type="entry name" value="Dihydrofolate Reductase, subunit A"/>
    <property type="match status" value="1"/>
</dbReference>
<dbReference type="InterPro" id="IPR001796">
    <property type="entry name" value="DHFR_dom"/>
</dbReference>
<evidence type="ECO:0000256" key="6">
    <source>
        <dbReference type="ARBA" id="ARBA00023002"/>
    </source>
</evidence>
<dbReference type="CDD" id="cd00209">
    <property type="entry name" value="DHFR"/>
    <property type="match status" value="1"/>
</dbReference>
<dbReference type="GO" id="GO:0004146">
    <property type="term" value="F:dihydrofolate reductase activity"/>
    <property type="evidence" value="ECO:0007669"/>
    <property type="project" value="UniProtKB-EC"/>
</dbReference>
<dbReference type="SUPFAM" id="SSF53597">
    <property type="entry name" value="Dihydrofolate reductase-like"/>
    <property type="match status" value="1"/>
</dbReference>
<dbReference type="EC" id="1.5.1.3" evidence="3"/>
<keyword evidence="5" id="KW-0521">NADP</keyword>
<comment type="pathway">
    <text evidence="1">Cofactor biosynthesis; tetrahydrofolate biosynthesis; 5,6,7,8-tetrahydrofolate from 7,8-dihydrofolate: step 1/1.</text>
</comment>
<dbReference type="GO" id="GO:0006730">
    <property type="term" value="P:one-carbon metabolic process"/>
    <property type="evidence" value="ECO:0007669"/>
    <property type="project" value="UniProtKB-KW"/>
</dbReference>
<dbReference type="Proteomes" id="UP000178405">
    <property type="component" value="Unassembled WGS sequence"/>
</dbReference>
<evidence type="ECO:0000259" key="7">
    <source>
        <dbReference type="PROSITE" id="PS51330"/>
    </source>
</evidence>
<evidence type="ECO:0000256" key="5">
    <source>
        <dbReference type="ARBA" id="ARBA00022857"/>
    </source>
</evidence>
<dbReference type="PROSITE" id="PS51330">
    <property type="entry name" value="DHFR_2"/>
    <property type="match status" value="1"/>
</dbReference>
<evidence type="ECO:0000313" key="8">
    <source>
        <dbReference type="EMBL" id="OGF84873.1"/>
    </source>
</evidence>
<dbReference type="GO" id="GO:0050661">
    <property type="term" value="F:NADP binding"/>
    <property type="evidence" value="ECO:0007669"/>
    <property type="project" value="InterPro"/>
</dbReference>
<evidence type="ECO:0000256" key="3">
    <source>
        <dbReference type="ARBA" id="ARBA00012856"/>
    </source>
</evidence>